<dbReference type="GO" id="GO:0005634">
    <property type="term" value="C:nucleus"/>
    <property type="evidence" value="ECO:0007669"/>
    <property type="project" value="UniProtKB-SubCell"/>
</dbReference>
<proteinExistence type="predicted"/>
<evidence type="ECO:0000256" key="4">
    <source>
        <dbReference type="ARBA" id="ARBA00023015"/>
    </source>
</evidence>
<dbReference type="GO" id="GO:0043565">
    <property type="term" value="F:sequence-specific DNA binding"/>
    <property type="evidence" value="ECO:0007669"/>
    <property type="project" value="TreeGrafter"/>
</dbReference>
<keyword evidence="3" id="KW-0862">Zinc</keyword>
<dbReference type="InterPro" id="IPR007219">
    <property type="entry name" value="XnlR_reg_dom"/>
</dbReference>
<dbReference type="EMBL" id="KZ107855">
    <property type="protein sequence ID" value="OSS45196.1"/>
    <property type="molecule type" value="Genomic_DNA"/>
</dbReference>
<feature type="compositionally biased region" description="Polar residues" evidence="8">
    <location>
        <begin position="512"/>
        <end position="539"/>
    </location>
</feature>
<dbReference type="GO" id="GO:0006351">
    <property type="term" value="P:DNA-templated transcription"/>
    <property type="evidence" value="ECO:0007669"/>
    <property type="project" value="InterPro"/>
</dbReference>
<evidence type="ECO:0000256" key="5">
    <source>
        <dbReference type="ARBA" id="ARBA00023125"/>
    </source>
</evidence>
<keyword evidence="7" id="KW-0539">Nucleus</keyword>
<protein>
    <recommendedName>
        <fullName evidence="9">Xylanolytic transcriptional activator regulatory domain-containing protein</fullName>
    </recommendedName>
</protein>
<reference evidence="10 11" key="1">
    <citation type="journal article" date="2017" name="Genome Announc.">
        <title>Genome sequence of the saprophytic ascomycete Epicoccum nigrum ICMP 19927 strain isolated from New Zealand.</title>
        <authorList>
            <person name="Fokin M."/>
            <person name="Fleetwood D."/>
            <person name="Weir B.S."/>
            <person name="Villas-Boas S.G."/>
        </authorList>
    </citation>
    <scope>NUCLEOTIDE SEQUENCE [LARGE SCALE GENOMIC DNA]</scope>
    <source>
        <strain evidence="10 11">ICMP 19927</strain>
    </source>
</reference>
<dbReference type="SMART" id="SM00906">
    <property type="entry name" value="Fungal_trans"/>
    <property type="match status" value="1"/>
</dbReference>
<evidence type="ECO:0000313" key="11">
    <source>
        <dbReference type="Proteomes" id="UP000193240"/>
    </source>
</evidence>
<dbReference type="PANTHER" id="PTHR47782:SF12">
    <property type="entry name" value="ZN(II)2CYS6 TRANSCRIPTION FACTOR (EUROFUNG)"/>
    <property type="match status" value="1"/>
</dbReference>
<dbReference type="AlphaFoldDB" id="A0A1Y2LML6"/>
<dbReference type="Proteomes" id="UP000193240">
    <property type="component" value="Unassembled WGS sequence"/>
</dbReference>
<evidence type="ECO:0000256" key="6">
    <source>
        <dbReference type="ARBA" id="ARBA00023163"/>
    </source>
</evidence>
<dbReference type="GO" id="GO:0000981">
    <property type="term" value="F:DNA-binding transcription factor activity, RNA polymerase II-specific"/>
    <property type="evidence" value="ECO:0007669"/>
    <property type="project" value="TreeGrafter"/>
</dbReference>
<keyword evidence="2" id="KW-0479">Metal-binding</keyword>
<evidence type="ECO:0000259" key="9">
    <source>
        <dbReference type="SMART" id="SM00906"/>
    </source>
</evidence>
<evidence type="ECO:0000256" key="8">
    <source>
        <dbReference type="SAM" id="MobiDB-lite"/>
    </source>
</evidence>
<feature type="domain" description="Xylanolytic transcriptional activator regulatory" evidence="9">
    <location>
        <begin position="216"/>
        <end position="289"/>
    </location>
</feature>
<dbReference type="GO" id="GO:0045944">
    <property type="term" value="P:positive regulation of transcription by RNA polymerase II"/>
    <property type="evidence" value="ECO:0007669"/>
    <property type="project" value="TreeGrafter"/>
</dbReference>
<keyword evidence="5" id="KW-0238">DNA-binding</keyword>
<gene>
    <name evidence="10" type="ORF">B5807_09102</name>
</gene>
<name>A0A1Y2LML6_EPING</name>
<dbReference type="GO" id="GO:0008270">
    <property type="term" value="F:zinc ion binding"/>
    <property type="evidence" value="ECO:0007669"/>
    <property type="project" value="InterPro"/>
</dbReference>
<keyword evidence="6" id="KW-0804">Transcription</keyword>
<dbReference type="CDD" id="cd12148">
    <property type="entry name" value="fungal_TF_MHR"/>
    <property type="match status" value="1"/>
</dbReference>
<comment type="subcellular location">
    <subcellularLocation>
        <location evidence="1">Nucleus</location>
    </subcellularLocation>
</comment>
<feature type="region of interest" description="Disordered" evidence="8">
    <location>
        <begin position="512"/>
        <end position="540"/>
    </location>
</feature>
<dbReference type="PANTHER" id="PTHR47782">
    <property type="entry name" value="ZN(II)2CYS6 TRANSCRIPTION FACTOR (EUROFUNG)-RELATED"/>
    <property type="match status" value="1"/>
</dbReference>
<sequence length="594" mass="65665">MLVVNDAPEASLLTLNASGELRYLGASSGTFFASCAAALVRSSAANRQSRTQASTETARGAATTSRPTLDAPVLLSQYEIQLLLISYEIWVHPLYPLFDPGTLRDLVSHYANRLSNISPVASTLTVNQHIEMTIVYVVMALGATNRSNTIKQLRLDHHPLVDRVGTAPAPLPASLCAISLKHLSNCLENLQSNIQYIQMLLLFCIYSSCGPLGPSQWQLAGLAIRMAVEIGLHNDPKRWYASDQQVHQRRRVFWTAYAIEVTLAYNLGRPPSISYEHITTKLPTQDEDAQLGVLNIKHRQIQGKIMSKMYAVSSRQDVAWEERQSVITELQADLEQWRSTIPAPDQSATSSPYPLSYWHRLYHSTTFVLHRKGPLCPDPSPASLTLCIRSAGAYMDAISQVLRSSNVPQSWMLIQGVLSAGLTMLISARANFKLLDWSLLLVDLPAWSRKCSVCLAIMNERWQQDLLSELETHVEILADETLRFISNGLAAEREGISSREVTRVEVPASQDIMTGSGSFSRPSEPNTDGQASQVDSGLTGSDPAVQWEPLGVFSEFLGADFMDTYWDMQDLDATFASSLQNPDPARQDGAIFDI</sequence>
<keyword evidence="11" id="KW-1185">Reference proteome</keyword>
<evidence type="ECO:0000313" key="10">
    <source>
        <dbReference type="EMBL" id="OSS45196.1"/>
    </source>
</evidence>
<evidence type="ECO:0000256" key="3">
    <source>
        <dbReference type="ARBA" id="ARBA00022833"/>
    </source>
</evidence>
<keyword evidence="4" id="KW-0805">Transcription regulation</keyword>
<evidence type="ECO:0000256" key="2">
    <source>
        <dbReference type="ARBA" id="ARBA00022723"/>
    </source>
</evidence>
<dbReference type="InterPro" id="IPR052202">
    <property type="entry name" value="Yeast_MetPath_Reg"/>
</dbReference>
<dbReference type="InParanoid" id="A0A1Y2LML6"/>
<accession>A0A1Y2LML6</accession>
<organism evidence="10 11">
    <name type="scientific">Epicoccum nigrum</name>
    <name type="common">Soil fungus</name>
    <name type="synonym">Epicoccum purpurascens</name>
    <dbReference type="NCBI Taxonomy" id="105696"/>
    <lineage>
        <taxon>Eukaryota</taxon>
        <taxon>Fungi</taxon>
        <taxon>Dikarya</taxon>
        <taxon>Ascomycota</taxon>
        <taxon>Pezizomycotina</taxon>
        <taxon>Dothideomycetes</taxon>
        <taxon>Pleosporomycetidae</taxon>
        <taxon>Pleosporales</taxon>
        <taxon>Pleosporineae</taxon>
        <taxon>Didymellaceae</taxon>
        <taxon>Epicoccum</taxon>
    </lineage>
</organism>
<evidence type="ECO:0000256" key="7">
    <source>
        <dbReference type="ARBA" id="ARBA00023242"/>
    </source>
</evidence>
<dbReference type="Pfam" id="PF04082">
    <property type="entry name" value="Fungal_trans"/>
    <property type="match status" value="1"/>
</dbReference>
<evidence type="ECO:0000256" key="1">
    <source>
        <dbReference type="ARBA" id="ARBA00004123"/>
    </source>
</evidence>